<comment type="caution">
    <text evidence="1">The sequence shown here is derived from an EMBL/GenBank/DDBJ whole genome shotgun (WGS) entry which is preliminary data.</text>
</comment>
<evidence type="ECO:0000313" key="1">
    <source>
        <dbReference type="EMBL" id="MEQ2281283.1"/>
    </source>
</evidence>
<reference evidence="1 2" key="1">
    <citation type="submission" date="2021-06" db="EMBL/GenBank/DDBJ databases">
        <authorList>
            <person name="Palmer J.M."/>
        </authorList>
    </citation>
    <scope>NUCLEOTIDE SEQUENCE [LARGE SCALE GENOMIC DNA]</scope>
    <source>
        <strain evidence="1 2">AS_MEX2019</strain>
        <tissue evidence="1">Muscle</tissue>
    </source>
</reference>
<proteinExistence type="predicted"/>
<name>A0ABV0XIQ4_9TELE</name>
<dbReference type="EMBL" id="JAHRIP010003181">
    <property type="protein sequence ID" value="MEQ2281283.1"/>
    <property type="molecule type" value="Genomic_DNA"/>
</dbReference>
<gene>
    <name evidence="1" type="ORF">AMECASPLE_028651</name>
</gene>
<sequence>MQVIGNKPGTLHKNKSFPFHKIAPGCHQVQRNKKSSKIKPCSLPRGKPGTVEIHFDASISKVGLKQFECGLDAHPQFLPRDEDLMICSAKGCYFIKQQMWGIITKSLLPKGRTDACILKKEICAW</sequence>
<evidence type="ECO:0000313" key="2">
    <source>
        <dbReference type="Proteomes" id="UP001469553"/>
    </source>
</evidence>
<protein>
    <submittedName>
        <fullName evidence="1">Uncharacterized protein</fullName>
    </submittedName>
</protein>
<keyword evidence="2" id="KW-1185">Reference proteome</keyword>
<accession>A0ABV0XIQ4</accession>
<dbReference type="Proteomes" id="UP001469553">
    <property type="component" value="Unassembled WGS sequence"/>
</dbReference>
<organism evidence="1 2">
    <name type="scientific">Ameca splendens</name>
    <dbReference type="NCBI Taxonomy" id="208324"/>
    <lineage>
        <taxon>Eukaryota</taxon>
        <taxon>Metazoa</taxon>
        <taxon>Chordata</taxon>
        <taxon>Craniata</taxon>
        <taxon>Vertebrata</taxon>
        <taxon>Euteleostomi</taxon>
        <taxon>Actinopterygii</taxon>
        <taxon>Neopterygii</taxon>
        <taxon>Teleostei</taxon>
        <taxon>Neoteleostei</taxon>
        <taxon>Acanthomorphata</taxon>
        <taxon>Ovalentaria</taxon>
        <taxon>Atherinomorphae</taxon>
        <taxon>Cyprinodontiformes</taxon>
        <taxon>Goodeidae</taxon>
        <taxon>Ameca</taxon>
    </lineage>
</organism>